<dbReference type="InterPro" id="IPR050706">
    <property type="entry name" value="Cyclic-di-GMP_PDE-like"/>
</dbReference>
<dbReference type="InterPro" id="IPR011006">
    <property type="entry name" value="CheY-like_superfamily"/>
</dbReference>
<dbReference type="PANTHER" id="PTHR33121">
    <property type="entry name" value="CYCLIC DI-GMP PHOSPHODIESTERASE PDEF"/>
    <property type="match status" value="1"/>
</dbReference>
<evidence type="ECO:0000259" key="2">
    <source>
        <dbReference type="PROSITE" id="PS50110"/>
    </source>
</evidence>
<dbReference type="SUPFAM" id="SSF55073">
    <property type="entry name" value="Nucleotide cyclase"/>
    <property type="match status" value="1"/>
</dbReference>
<dbReference type="InterPro" id="IPR021800">
    <property type="entry name" value="DUF3369"/>
</dbReference>
<name>C5BPV0_TERTT</name>
<protein>
    <submittedName>
        <fullName evidence="5">Diguanylate cyclase/phosphodiesterase signal transduction peptide</fullName>
    </submittedName>
</protein>
<dbReference type="PROSITE" id="PS50110">
    <property type="entry name" value="RESPONSE_REGULATORY"/>
    <property type="match status" value="1"/>
</dbReference>
<feature type="domain" description="GGDEF" evidence="4">
    <location>
        <begin position="354"/>
        <end position="481"/>
    </location>
</feature>
<dbReference type="InterPro" id="IPR035919">
    <property type="entry name" value="EAL_sf"/>
</dbReference>
<dbReference type="Pfam" id="PF11849">
    <property type="entry name" value="DUF3369"/>
    <property type="match status" value="1"/>
</dbReference>
<keyword evidence="1" id="KW-0597">Phosphoprotein</keyword>
<keyword evidence="6" id="KW-1185">Reference proteome</keyword>
<feature type="modified residue" description="4-aspartylphosphate" evidence="1">
    <location>
        <position position="89"/>
    </location>
</feature>
<dbReference type="Gene3D" id="3.20.20.450">
    <property type="entry name" value="EAL domain"/>
    <property type="match status" value="1"/>
</dbReference>
<dbReference type="InterPro" id="IPR001789">
    <property type="entry name" value="Sig_transdc_resp-reg_receiver"/>
</dbReference>
<feature type="domain" description="Response regulatory" evidence="2">
    <location>
        <begin position="34"/>
        <end position="158"/>
    </location>
</feature>
<feature type="domain" description="EAL" evidence="3">
    <location>
        <begin position="490"/>
        <end position="743"/>
    </location>
</feature>
<dbReference type="CDD" id="cd01948">
    <property type="entry name" value="EAL"/>
    <property type="match status" value="1"/>
</dbReference>
<dbReference type="SMART" id="SM00052">
    <property type="entry name" value="EAL"/>
    <property type="match status" value="1"/>
</dbReference>
<dbReference type="PANTHER" id="PTHR33121:SF70">
    <property type="entry name" value="SIGNALING PROTEIN YKOW"/>
    <property type="match status" value="1"/>
</dbReference>
<evidence type="ECO:0000256" key="1">
    <source>
        <dbReference type="PROSITE-ProRule" id="PRU00169"/>
    </source>
</evidence>
<dbReference type="OrthoDB" id="9813903at2"/>
<dbReference type="PROSITE" id="PS50883">
    <property type="entry name" value="EAL"/>
    <property type="match status" value="1"/>
</dbReference>
<dbReference type="Proteomes" id="UP000009080">
    <property type="component" value="Chromosome"/>
</dbReference>
<dbReference type="STRING" id="377629.TERTU_3208"/>
<dbReference type="GO" id="GO:0000160">
    <property type="term" value="P:phosphorelay signal transduction system"/>
    <property type="evidence" value="ECO:0007669"/>
    <property type="project" value="InterPro"/>
</dbReference>
<dbReference type="InterPro" id="IPR001633">
    <property type="entry name" value="EAL_dom"/>
</dbReference>
<dbReference type="SUPFAM" id="SSF52172">
    <property type="entry name" value="CheY-like"/>
    <property type="match status" value="1"/>
</dbReference>
<dbReference type="Pfam" id="PF00990">
    <property type="entry name" value="GGDEF"/>
    <property type="match status" value="1"/>
</dbReference>
<dbReference type="Pfam" id="PF00563">
    <property type="entry name" value="EAL"/>
    <property type="match status" value="1"/>
</dbReference>
<sequence>MADDRKDEELMQFLDEAPASKAALHKSGGNSVWRILITDDEKDVHTATTFALRNTRILGRPIEFLHANSARETIEILKSQKDIAVIMLDVVMETPNAGLDLVAVIREELKVTDSRIILRTGQPNQAPEIEVIRDYDINDYKLKSELTQSKLYAALTTAVRSYKQIRMIEAGKKSLDLIVRSSAELMSKSGLNAFAQGVIVHLSGLLSVPPEGLICVRRTDCRNEGQPEIIAAAGQYCALIDKPLSDLSEETPRSLITRCLDSRENVFEASGLALYLGSSARGDMSCFVSSDTQVDEVDQALLELFCTNISISADNLALVEQLRSYAYVDEQVGLPNRNALIQAIDEEIAQGRRDKSVLALVNIDNFAEMNASLSQRYGDQLLKAVGDHLRSSFSPPTMLARIGGDTFAIFGHESVVGAESVAAAFNTAFTVEGDAQLISVTSGCVPLREAEGNAISVIKDANIVLKAAKVSNRGGVLQFDRYSLEQAKGRLELLKNLRAAFDQEQLFLMYQPKIDIQTGNTIGVEALVRWPLPNGDLVSPGVFIPLAEQSGLIIRLGEWILRTALTELRSLNENGWPRLEMGVNLSVAQLQHPALMDMLKAVLSDTGVDPSSVDLEITESIAMRDMERKSQLISEIKALGFKVSVDDFGTGFSSLNYLQKMPVDCLKIDQTFVHAVNEGNGRDIVELIVTLGRKLNMRVIAEGVETEAQANTVSELGCDEVQGYFFAHPMTREQLHDWLATRSH</sequence>
<dbReference type="SMART" id="SM00267">
    <property type="entry name" value="GGDEF"/>
    <property type="match status" value="1"/>
</dbReference>
<dbReference type="eggNOG" id="COG0784">
    <property type="taxonomic scope" value="Bacteria"/>
</dbReference>
<dbReference type="InterPro" id="IPR029787">
    <property type="entry name" value="Nucleotide_cyclase"/>
</dbReference>
<dbReference type="InterPro" id="IPR000160">
    <property type="entry name" value="GGDEF_dom"/>
</dbReference>
<dbReference type="InterPro" id="IPR043128">
    <property type="entry name" value="Rev_trsase/Diguanyl_cyclase"/>
</dbReference>
<dbReference type="PROSITE" id="PS50887">
    <property type="entry name" value="GGDEF"/>
    <property type="match status" value="1"/>
</dbReference>
<dbReference type="AlphaFoldDB" id="C5BPV0"/>
<dbReference type="HOGENOM" id="CLU_000445_70_20_6"/>
<dbReference type="RefSeq" id="WP_015817493.1">
    <property type="nucleotide sequence ID" value="NC_012997.1"/>
</dbReference>
<dbReference type="KEGG" id="ttu:TERTU_3208"/>
<proteinExistence type="predicted"/>
<evidence type="ECO:0000313" key="6">
    <source>
        <dbReference type="Proteomes" id="UP000009080"/>
    </source>
</evidence>
<dbReference type="eggNOG" id="COG2199">
    <property type="taxonomic scope" value="Bacteria"/>
</dbReference>
<reference evidence="5 6" key="1">
    <citation type="journal article" date="2009" name="PLoS ONE">
        <title>The complete genome of Teredinibacter turnerae T7901: an intracellular endosymbiont of marine wood-boring bivalves (shipworms).</title>
        <authorList>
            <person name="Yang J.C."/>
            <person name="Madupu R."/>
            <person name="Durkin A.S."/>
            <person name="Ekborg N.A."/>
            <person name="Pedamallu C.S."/>
            <person name="Hostetler J.B."/>
            <person name="Radune D."/>
            <person name="Toms B.S."/>
            <person name="Henrissat B."/>
            <person name="Coutinho P.M."/>
            <person name="Schwarz S."/>
            <person name="Field L."/>
            <person name="Trindade-Silva A.E."/>
            <person name="Soares C.A.G."/>
            <person name="Elshahawi S."/>
            <person name="Hanora A."/>
            <person name="Schmidt E.W."/>
            <person name="Haygood M.G."/>
            <person name="Posfai J."/>
            <person name="Benner J."/>
            <person name="Madinger C."/>
            <person name="Nove J."/>
            <person name="Anton B."/>
            <person name="Chaudhary K."/>
            <person name="Foster J."/>
            <person name="Holman A."/>
            <person name="Kumar S."/>
            <person name="Lessard P.A."/>
            <person name="Luyten Y.A."/>
            <person name="Slatko B."/>
            <person name="Wood N."/>
            <person name="Wu B."/>
            <person name="Teplitski M."/>
            <person name="Mougous J.D."/>
            <person name="Ward N."/>
            <person name="Eisen J.A."/>
            <person name="Badger J.H."/>
            <person name="Distel D.L."/>
        </authorList>
    </citation>
    <scope>NUCLEOTIDE SEQUENCE [LARGE SCALE GENOMIC DNA]</scope>
    <source>
        <strain evidence="6">ATCC 39867 / T7901</strain>
    </source>
</reference>
<dbReference type="eggNOG" id="COG2200">
    <property type="taxonomic scope" value="Bacteria"/>
</dbReference>
<dbReference type="CDD" id="cd01949">
    <property type="entry name" value="GGDEF"/>
    <property type="match status" value="1"/>
</dbReference>
<dbReference type="NCBIfam" id="TIGR00254">
    <property type="entry name" value="GGDEF"/>
    <property type="match status" value="1"/>
</dbReference>
<evidence type="ECO:0000313" key="5">
    <source>
        <dbReference type="EMBL" id="ACR11381.1"/>
    </source>
</evidence>
<dbReference type="Gene3D" id="3.30.70.270">
    <property type="match status" value="1"/>
</dbReference>
<evidence type="ECO:0000259" key="4">
    <source>
        <dbReference type="PROSITE" id="PS50887"/>
    </source>
</evidence>
<dbReference type="Gene3D" id="3.40.50.2300">
    <property type="match status" value="1"/>
</dbReference>
<dbReference type="GO" id="GO:0071111">
    <property type="term" value="F:cyclic-guanylate-specific phosphodiesterase activity"/>
    <property type="evidence" value="ECO:0007669"/>
    <property type="project" value="InterPro"/>
</dbReference>
<gene>
    <name evidence="5" type="ordered locus">TERTU_3208</name>
</gene>
<organism evidence="5 6">
    <name type="scientific">Teredinibacter turnerae (strain ATCC 39867 / T7901)</name>
    <dbReference type="NCBI Taxonomy" id="377629"/>
    <lineage>
        <taxon>Bacteria</taxon>
        <taxon>Pseudomonadati</taxon>
        <taxon>Pseudomonadota</taxon>
        <taxon>Gammaproteobacteria</taxon>
        <taxon>Cellvibrionales</taxon>
        <taxon>Cellvibrionaceae</taxon>
        <taxon>Teredinibacter</taxon>
    </lineage>
</organism>
<dbReference type="EMBL" id="CP001614">
    <property type="protein sequence ID" value="ACR11381.1"/>
    <property type="molecule type" value="Genomic_DNA"/>
</dbReference>
<dbReference type="SUPFAM" id="SSF141868">
    <property type="entry name" value="EAL domain-like"/>
    <property type="match status" value="1"/>
</dbReference>
<accession>C5BPV0</accession>
<evidence type="ECO:0000259" key="3">
    <source>
        <dbReference type="PROSITE" id="PS50883"/>
    </source>
</evidence>